<evidence type="ECO:0000256" key="2">
    <source>
        <dbReference type="ARBA" id="ARBA00022490"/>
    </source>
</evidence>
<comment type="caution">
    <text evidence="5">The sequence shown here is derived from an EMBL/GenBank/DDBJ whole genome shotgun (WGS) entry which is preliminary data.</text>
</comment>
<dbReference type="PIRSF" id="PIRSF002599">
    <property type="entry name" value="Cold_shock_A"/>
    <property type="match status" value="1"/>
</dbReference>
<dbReference type="PANTHER" id="PTHR11544">
    <property type="entry name" value="COLD SHOCK DOMAIN CONTAINING PROTEINS"/>
    <property type="match status" value="1"/>
</dbReference>
<dbReference type="SUPFAM" id="SSF50249">
    <property type="entry name" value="Nucleic acid-binding proteins"/>
    <property type="match status" value="1"/>
</dbReference>
<dbReference type="InterPro" id="IPR012156">
    <property type="entry name" value="Cold_shock_CspA"/>
</dbReference>
<protein>
    <submittedName>
        <fullName evidence="7">Cold shock domain-containing protein</fullName>
    </submittedName>
    <submittedName>
        <fullName evidence="5">Cold-shock protein</fullName>
    </submittedName>
</protein>
<dbReference type="GO" id="GO:0051252">
    <property type="term" value="P:regulation of RNA metabolic process"/>
    <property type="evidence" value="ECO:0007669"/>
    <property type="project" value="UniProtKB-ARBA"/>
</dbReference>
<accession>A0A0V8GIY9</accession>
<gene>
    <name evidence="5" type="ORF">AS033_01770</name>
    <name evidence="6" type="ORF">RSA11_05585</name>
    <name evidence="7" type="ORF">SZL87_05490</name>
</gene>
<keyword evidence="10" id="KW-1185">Reference proteome</keyword>
<reference evidence="5 8" key="1">
    <citation type="journal article" date="2015" name="Int. J. Syst. Evol. Microbiol.">
        <title>Exiguobacterium enclense sp. nov., isolated from sediment.</title>
        <authorList>
            <person name="Dastager S.G."/>
            <person name="Mawlankar R."/>
            <person name="Sonalkar V.V."/>
            <person name="Thorat M.N."/>
            <person name="Mual P."/>
            <person name="Verma A."/>
            <person name="Krishnamurthi S."/>
            <person name="Tang S.K."/>
            <person name="Li W.J."/>
        </authorList>
    </citation>
    <scope>NUCLEOTIDE SEQUENCE [LARGE SCALE GENOMIC DNA]</scope>
    <source>
        <strain evidence="5 8">NIO-1109</strain>
    </source>
</reference>
<dbReference type="Proteomes" id="UP000072605">
    <property type="component" value="Unassembled WGS sequence"/>
</dbReference>
<dbReference type="Pfam" id="PF00313">
    <property type="entry name" value="CSD"/>
    <property type="match status" value="1"/>
</dbReference>
<reference evidence="6 9" key="2">
    <citation type="journal article" date="2016" name="Front. Microbiol.">
        <title>Genomic Resource of Rice Seed Associated Bacteria.</title>
        <authorList>
            <person name="Midha S."/>
            <person name="Bansal K."/>
            <person name="Sharma S."/>
            <person name="Kumar N."/>
            <person name="Patil P.P."/>
            <person name="Chaudhry V."/>
            <person name="Patil P.B."/>
        </authorList>
    </citation>
    <scope>NUCLEOTIDE SEQUENCE [LARGE SCALE GENOMIC DNA]</scope>
    <source>
        <strain evidence="6 9">RSA11</strain>
    </source>
</reference>
<dbReference type="InterPro" id="IPR002059">
    <property type="entry name" value="CSP_DNA-bd"/>
</dbReference>
<evidence type="ECO:0000313" key="5">
    <source>
        <dbReference type="EMBL" id="KSU50127.1"/>
    </source>
</evidence>
<evidence type="ECO:0000256" key="1">
    <source>
        <dbReference type="ARBA" id="ARBA00004496"/>
    </source>
</evidence>
<dbReference type="GO" id="GO:0003676">
    <property type="term" value="F:nucleic acid binding"/>
    <property type="evidence" value="ECO:0007669"/>
    <property type="project" value="InterPro"/>
</dbReference>
<dbReference type="GO" id="GO:0010468">
    <property type="term" value="P:regulation of gene expression"/>
    <property type="evidence" value="ECO:0007669"/>
    <property type="project" value="UniProtKB-ARBA"/>
</dbReference>
<dbReference type="InterPro" id="IPR012340">
    <property type="entry name" value="NA-bd_OB-fold"/>
</dbReference>
<feature type="domain" description="CSD" evidence="4">
    <location>
        <begin position="1"/>
        <end position="65"/>
    </location>
</feature>
<dbReference type="PRINTS" id="PR00050">
    <property type="entry name" value="COLDSHOCK"/>
</dbReference>
<dbReference type="GO" id="GO:0005737">
    <property type="term" value="C:cytoplasm"/>
    <property type="evidence" value="ECO:0007669"/>
    <property type="project" value="UniProtKB-SubCell"/>
</dbReference>
<dbReference type="RefSeq" id="WP_023469248.1">
    <property type="nucleotide sequence ID" value="NZ_FMYN01000001.1"/>
</dbReference>
<dbReference type="Gene3D" id="2.40.50.140">
    <property type="entry name" value="Nucleic acid-binding proteins"/>
    <property type="match status" value="1"/>
</dbReference>
<dbReference type="PROSITE" id="PS00352">
    <property type="entry name" value="CSD_1"/>
    <property type="match status" value="1"/>
</dbReference>
<reference evidence="7 10" key="3">
    <citation type="submission" date="2023-12" db="EMBL/GenBank/DDBJ databases">
        <authorList>
            <person name="Easwaran N."/>
            <person name="Lazarus H.P.S."/>
        </authorList>
    </citation>
    <scope>NUCLEOTIDE SEQUENCE [LARGE SCALE GENOMIC DNA]</scope>
    <source>
        <strain evidence="7 10">VIT-2023</strain>
    </source>
</reference>
<dbReference type="InterPro" id="IPR019844">
    <property type="entry name" value="CSD_CS"/>
</dbReference>
<dbReference type="Gene3D" id="6.20.370.130">
    <property type="match status" value="1"/>
</dbReference>
<dbReference type="AlphaFoldDB" id="A0A0V8GIY9"/>
<dbReference type="PROSITE" id="PS51857">
    <property type="entry name" value="CSD_2"/>
    <property type="match status" value="1"/>
</dbReference>
<dbReference type="SMART" id="SM00357">
    <property type="entry name" value="CSP"/>
    <property type="match status" value="1"/>
</dbReference>
<evidence type="ECO:0000313" key="8">
    <source>
        <dbReference type="Proteomes" id="UP000053797"/>
    </source>
</evidence>
<dbReference type="CDD" id="cd04458">
    <property type="entry name" value="CSP_CDS"/>
    <property type="match status" value="1"/>
</dbReference>
<dbReference type="EMBL" id="JBAWKY010000001">
    <property type="protein sequence ID" value="MEI4461881.1"/>
    <property type="molecule type" value="Genomic_DNA"/>
</dbReference>
<dbReference type="FunFam" id="2.40.50.140:FF:000006">
    <property type="entry name" value="Cold shock protein CspC"/>
    <property type="match status" value="1"/>
</dbReference>
<evidence type="ECO:0000256" key="3">
    <source>
        <dbReference type="RuleBase" id="RU000408"/>
    </source>
</evidence>
<dbReference type="InterPro" id="IPR011129">
    <property type="entry name" value="CSD"/>
</dbReference>
<evidence type="ECO:0000313" key="6">
    <source>
        <dbReference type="EMBL" id="KTR27455.1"/>
    </source>
</evidence>
<dbReference type="Proteomes" id="UP001387110">
    <property type="component" value="Unassembled WGS sequence"/>
</dbReference>
<dbReference type="InterPro" id="IPR050181">
    <property type="entry name" value="Cold_shock_domain"/>
</dbReference>
<name>A0A0V8GIY9_9BACL</name>
<proteinExistence type="predicted"/>
<evidence type="ECO:0000313" key="9">
    <source>
        <dbReference type="Proteomes" id="UP000072605"/>
    </source>
</evidence>
<dbReference type="OrthoDB" id="9805039at2"/>
<evidence type="ECO:0000259" key="4">
    <source>
        <dbReference type="PROSITE" id="PS51857"/>
    </source>
</evidence>
<organism evidence="5 8">
    <name type="scientific">Exiguobacterium indicum</name>
    <dbReference type="NCBI Taxonomy" id="296995"/>
    <lineage>
        <taxon>Bacteria</taxon>
        <taxon>Bacillati</taxon>
        <taxon>Bacillota</taxon>
        <taxon>Bacilli</taxon>
        <taxon>Bacillales</taxon>
        <taxon>Bacillales Family XII. Incertae Sedis</taxon>
        <taxon>Exiguobacterium</taxon>
    </lineage>
</organism>
<dbReference type="EMBL" id="LDQV01000014">
    <property type="protein sequence ID" value="KTR27455.1"/>
    <property type="molecule type" value="Genomic_DNA"/>
</dbReference>
<sequence length="66" mass="7385">MEQGKVKWFNAEKGYGFIETSDAKDVFVHFSAIQVDGYKSLEEGEEVEFEIVEGDRGPQAANVSKI</sequence>
<evidence type="ECO:0000313" key="7">
    <source>
        <dbReference type="EMBL" id="MEI4461881.1"/>
    </source>
</evidence>
<keyword evidence="2" id="KW-0963">Cytoplasm</keyword>
<comment type="subcellular location">
    <subcellularLocation>
        <location evidence="1 3">Cytoplasm</location>
    </subcellularLocation>
</comment>
<dbReference type="Proteomes" id="UP000053797">
    <property type="component" value="Unassembled WGS sequence"/>
</dbReference>
<dbReference type="EMBL" id="LNQL01000001">
    <property type="protein sequence ID" value="KSU50127.1"/>
    <property type="molecule type" value="Genomic_DNA"/>
</dbReference>
<dbReference type="GeneID" id="90837805"/>
<evidence type="ECO:0000313" key="10">
    <source>
        <dbReference type="Proteomes" id="UP001387110"/>
    </source>
</evidence>